<gene>
    <name evidence="4" type="ORF">ASZ90_013792</name>
</gene>
<evidence type="ECO:0000256" key="1">
    <source>
        <dbReference type="ARBA" id="ARBA00022723"/>
    </source>
</evidence>
<dbReference type="EMBL" id="LNQE01001491">
    <property type="protein sequence ID" value="KUG16530.1"/>
    <property type="molecule type" value="Genomic_DNA"/>
</dbReference>
<dbReference type="Gene3D" id="3.40.225.10">
    <property type="entry name" value="Class II aldolase/adducin N-terminal domain"/>
    <property type="match status" value="1"/>
</dbReference>
<name>A0A0W8F7H8_9ZZZZ</name>
<evidence type="ECO:0000256" key="2">
    <source>
        <dbReference type="ARBA" id="ARBA00023239"/>
    </source>
</evidence>
<dbReference type="Pfam" id="PF00596">
    <property type="entry name" value="Aldolase_II"/>
    <property type="match status" value="1"/>
</dbReference>
<organism evidence="4">
    <name type="scientific">hydrocarbon metagenome</name>
    <dbReference type="NCBI Taxonomy" id="938273"/>
    <lineage>
        <taxon>unclassified sequences</taxon>
        <taxon>metagenomes</taxon>
        <taxon>ecological metagenomes</taxon>
    </lineage>
</organism>
<evidence type="ECO:0000259" key="3">
    <source>
        <dbReference type="SMART" id="SM01007"/>
    </source>
</evidence>
<keyword evidence="1" id="KW-0479">Metal-binding</keyword>
<dbReference type="InterPro" id="IPR001303">
    <property type="entry name" value="Aldolase_II/adducin_N"/>
</dbReference>
<protein>
    <submittedName>
        <fullName evidence="4">Ribulose-5-phosphate 4-epimerase</fullName>
    </submittedName>
</protein>
<dbReference type="GO" id="GO:0019323">
    <property type="term" value="P:pentose catabolic process"/>
    <property type="evidence" value="ECO:0007669"/>
    <property type="project" value="TreeGrafter"/>
</dbReference>
<dbReference type="AlphaFoldDB" id="A0A0W8F7H8"/>
<dbReference type="InterPro" id="IPR036409">
    <property type="entry name" value="Aldolase_II/adducin_N_sf"/>
</dbReference>
<feature type="domain" description="Class II aldolase/adducin N-terminal" evidence="3">
    <location>
        <begin position="7"/>
        <end position="179"/>
    </location>
</feature>
<accession>A0A0W8F7H8</accession>
<dbReference type="NCBIfam" id="NF006413">
    <property type="entry name" value="PRK08660.1"/>
    <property type="match status" value="1"/>
</dbReference>
<comment type="caution">
    <text evidence="4">The sequence shown here is derived from an EMBL/GenBank/DDBJ whole genome shotgun (WGS) entry which is preliminary data.</text>
</comment>
<proteinExistence type="predicted"/>
<dbReference type="SMART" id="SM01007">
    <property type="entry name" value="Aldolase_II"/>
    <property type="match status" value="1"/>
</dbReference>
<dbReference type="GO" id="GO:0016832">
    <property type="term" value="F:aldehyde-lyase activity"/>
    <property type="evidence" value="ECO:0007669"/>
    <property type="project" value="TreeGrafter"/>
</dbReference>
<reference evidence="4" key="1">
    <citation type="journal article" date="2015" name="Proc. Natl. Acad. Sci. U.S.A.">
        <title>Networks of energetic and metabolic interactions define dynamics in microbial communities.</title>
        <authorList>
            <person name="Embree M."/>
            <person name="Liu J.K."/>
            <person name="Al-Bassam M.M."/>
            <person name="Zengler K."/>
        </authorList>
    </citation>
    <scope>NUCLEOTIDE SEQUENCE</scope>
</reference>
<dbReference type="GO" id="GO:0005829">
    <property type="term" value="C:cytosol"/>
    <property type="evidence" value="ECO:0007669"/>
    <property type="project" value="TreeGrafter"/>
</dbReference>
<dbReference type="PANTHER" id="PTHR22789">
    <property type="entry name" value="FUCULOSE PHOSPHATE ALDOLASE"/>
    <property type="match status" value="1"/>
</dbReference>
<evidence type="ECO:0000313" key="4">
    <source>
        <dbReference type="EMBL" id="KUG16530.1"/>
    </source>
</evidence>
<dbReference type="PANTHER" id="PTHR22789:SF0">
    <property type="entry name" value="3-OXO-TETRONATE 4-PHOSPHATE DECARBOXYLASE-RELATED"/>
    <property type="match status" value="1"/>
</dbReference>
<dbReference type="SUPFAM" id="SSF53639">
    <property type="entry name" value="AraD/HMP-PK domain-like"/>
    <property type="match status" value="1"/>
</dbReference>
<dbReference type="InterPro" id="IPR050197">
    <property type="entry name" value="Aldolase_class_II_sugar_metab"/>
</dbReference>
<keyword evidence="2" id="KW-0456">Lyase</keyword>
<dbReference type="GO" id="GO:0046872">
    <property type="term" value="F:metal ion binding"/>
    <property type="evidence" value="ECO:0007669"/>
    <property type="project" value="UniProtKB-KW"/>
</dbReference>
<sequence>MTSDAWQEIARFGRKVVSSGLTSSRFGNISICQDGRIFITATGSMLDELDSSTVVEVSSENPCEMDKIASIETCVHRAIYLNTGKMAIIHTHSPYAVVLSMVEMEKVEPIDSEGVLFLGEVPIIEGKLGTDMLAKAASLALKSHMACIARGHGVFAAGGTLMEAYTAACMVEHSSLVRYLVNCYPQGKNLYLNQHTFKSSG</sequence>